<evidence type="ECO:0000313" key="2">
    <source>
        <dbReference type="Proteomes" id="UP001212411"/>
    </source>
</evidence>
<dbReference type="RefSeq" id="XP_056038114.1">
    <property type="nucleotide sequence ID" value="XM_056182441.1"/>
</dbReference>
<evidence type="ECO:0000313" key="1">
    <source>
        <dbReference type="EMBL" id="WBW73871.1"/>
    </source>
</evidence>
<organism evidence="1 2">
    <name type="scientific">Schizosaccharomyces osmophilus</name>
    <dbReference type="NCBI Taxonomy" id="2545709"/>
    <lineage>
        <taxon>Eukaryota</taxon>
        <taxon>Fungi</taxon>
        <taxon>Dikarya</taxon>
        <taxon>Ascomycota</taxon>
        <taxon>Taphrinomycotina</taxon>
        <taxon>Schizosaccharomycetes</taxon>
        <taxon>Schizosaccharomycetales</taxon>
        <taxon>Schizosaccharomycetaceae</taxon>
        <taxon>Schizosaccharomyces</taxon>
    </lineage>
</organism>
<proteinExistence type="predicted"/>
<keyword evidence="2" id="KW-1185">Reference proteome</keyword>
<dbReference type="Proteomes" id="UP001212411">
    <property type="component" value="Chromosome 2"/>
</dbReference>
<accession>A0AAE9WCK8</accession>
<sequence length="326" mass="38190">MGLITRIQNLERSGIWVLRNSLKNTVQDIQKQKEISKNNEKEKLNALGQRYVVKGHKPQRDTALFLSSRWDETTKALEDLIRKHQINDSSSIVLVDQPFPITEKVIRTLTQRGFMRASLYELTTRRFGLQHKGGKVYLSKVPFPFRFELLMKDEEELDPMDQDFYKTMDLVSLIFNSEKGKENCIPYKDLLVYKLLDLATLPSVAALELLYSCRGSPTSKQAQFEYSKKYLQENMEIITKLPVSRYLNFTRYNTPRFYRVGCHTKSIFRNVYLNQILHKNEILTMLDFLILKGNELQLPTTYNSFFRDTLKYSNGSRPTEKSIKNL</sequence>
<dbReference type="EMBL" id="CP115612">
    <property type="protein sequence ID" value="WBW73871.1"/>
    <property type="molecule type" value="Genomic_DNA"/>
</dbReference>
<dbReference type="GeneID" id="80877130"/>
<reference evidence="1 2" key="1">
    <citation type="journal article" date="2023" name="G3 (Bethesda)">
        <title>A high-quality reference genome for the fission yeast Schizosaccharomyces osmophilus.</title>
        <authorList>
            <person name="Jia G.S."/>
            <person name="Zhang W.C."/>
            <person name="Liang Y."/>
            <person name="Liu X.H."/>
            <person name="Rhind N."/>
            <person name="Pidoux A."/>
            <person name="Brysch-Herzberg M."/>
            <person name="Du L.L."/>
        </authorList>
    </citation>
    <scope>NUCLEOTIDE SEQUENCE [LARGE SCALE GENOMIC DNA]</scope>
    <source>
        <strain evidence="1 2">CBS 15793</strain>
    </source>
</reference>
<dbReference type="KEGG" id="som:SOMG_03652"/>
<gene>
    <name evidence="1" type="ORF">SOMG_03652</name>
</gene>
<name>A0AAE9WCK8_9SCHI</name>
<dbReference type="AlphaFoldDB" id="A0AAE9WCK8"/>
<protein>
    <submittedName>
        <fullName evidence="1">Schizosaccharomyces specific protein</fullName>
    </submittedName>
</protein>